<dbReference type="PANTHER" id="PTHR30471">
    <property type="entry name" value="DNA REPAIR PROTEIN RADC"/>
    <property type="match status" value="1"/>
</dbReference>
<dbReference type="PROSITE" id="PS50249">
    <property type="entry name" value="MPN"/>
    <property type="match status" value="1"/>
</dbReference>
<keyword evidence="3" id="KW-0378">Hydrolase</keyword>
<evidence type="ECO:0000256" key="2">
    <source>
        <dbReference type="ARBA" id="ARBA00022723"/>
    </source>
</evidence>
<proteinExistence type="predicted"/>
<comment type="caution">
    <text evidence="7">The sequence shown here is derived from an EMBL/GenBank/DDBJ whole genome shotgun (WGS) entry which is preliminary data.</text>
</comment>
<evidence type="ECO:0000256" key="1">
    <source>
        <dbReference type="ARBA" id="ARBA00022670"/>
    </source>
</evidence>
<evidence type="ECO:0000313" key="7">
    <source>
        <dbReference type="EMBL" id="NMQ06841.1"/>
    </source>
</evidence>
<dbReference type="PROSITE" id="PS01302">
    <property type="entry name" value="UPF0758"/>
    <property type="match status" value="1"/>
</dbReference>
<dbReference type="Pfam" id="PF04002">
    <property type="entry name" value="RadC"/>
    <property type="match status" value="1"/>
</dbReference>
<keyword evidence="8" id="KW-1185">Reference proteome</keyword>
<dbReference type="EMBL" id="SPMX01000056">
    <property type="protein sequence ID" value="NMQ06841.1"/>
    <property type="molecule type" value="Genomic_DNA"/>
</dbReference>
<evidence type="ECO:0000256" key="5">
    <source>
        <dbReference type="ARBA" id="ARBA00023049"/>
    </source>
</evidence>
<sequence>MIHSTDRELLSILLGEEAQRYALYSLAELFGLRRIRLDQALRVAEEPFSYPLPNRLMAARELLRRALGETLADTSVSLASPGAVRDYLRLFLAGQAYESFLALWLDAQNRLIAGMELFRGTTTQTSVYPREVVRAGLKLNASAVILAHNHPSGQAEPSRADELLTSELKQALALVDIRVLDHFIVAETTVLSFAERGLM</sequence>
<protein>
    <submittedName>
        <fullName evidence="7">DNA repair protein RadC</fullName>
    </submittedName>
</protein>
<dbReference type="InterPro" id="IPR025657">
    <property type="entry name" value="RadC_JAB"/>
</dbReference>
<keyword evidence="1" id="KW-0645">Protease</keyword>
<evidence type="ECO:0000313" key="8">
    <source>
        <dbReference type="Proteomes" id="UP000886469"/>
    </source>
</evidence>
<dbReference type="RefSeq" id="WP_169071264.1">
    <property type="nucleotide sequence ID" value="NZ_SPMX01000056.1"/>
</dbReference>
<accession>A0ABX1TD24</accession>
<dbReference type="Gene3D" id="3.40.140.10">
    <property type="entry name" value="Cytidine Deaminase, domain 2"/>
    <property type="match status" value="1"/>
</dbReference>
<reference evidence="7" key="1">
    <citation type="submission" date="2019-03" db="EMBL/GenBank/DDBJ databases">
        <title>Metabolic reconstructions from genomes of highly enriched 'Candidatus Accumulibacter' and 'Candidatus Competibacter' bioreactor populations.</title>
        <authorList>
            <person name="Annavajhala M.K."/>
            <person name="Welles L."/>
            <person name="Abbas B."/>
            <person name="Sorokin D."/>
            <person name="Park H."/>
            <person name="Van Loosdrecht M."/>
            <person name="Chandran K."/>
        </authorList>
    </citation>
    <scope>NUCLEOTIDE SEQUENCE</scope>
    <source>
        <strain evidence="7">SBR_L</strain>
    </source>
</reference>
<keyword evidence="4" id="KW-0862">Zinc</keyword>
<feature type="domain" description="MPN" evidence="6">
    <location>
        <begin position="77"/>
        <end position="199"/>
    </location>
</feature>
<dbReference type="InterPro" id="IPR001405">
    <property type="entry name" value="UPF0758"/>
</dbReference>
<organism evidence="7 8">
    <name type="scientific">Candidatus Accumulibacter contiguus</name>
    <dbReference type="NCBI Taxonomy" id="2954381"/>
    <lineage>
        <taxon>Bacteria</taxon>
        <taxon>Pseudomonadati</taxon>
        <taxon>Pseudomonadota</taxon>
        <taxon>Betaproteobacteria</taxon>
        <taxon>Candidatus Accumulibacter</taxon>
    </lineage>
</organism>
<keyword evidence="5" id="KW-0482">Metalloprotease</keyword>
<evidence type="ECO:0000256" key="3">
    <source>
        <dbReference type="ARBA" id="ARBA00022801"/>
    </source>
</evidence>
<dbReference type="CDD" id="cd08071">
    <property type="entry name" value="MPN_DUF2466"/>
    <property type="match status" value="1"/>
</dbReference>
<dbReference type="NCBIfam" id="TIGR00608">
    <property type="entry name" value="radc"/>
    <property type="match status" value="1"/>
</dbReference>
<evidence type="ECO:0000256" key="4">
    <source>
        <dbReference type="ARBA" id="ARBA00022833"/>
    </source>
</evidence>
<name>A0ABX1TD24_9PROT</name>
<evidence type="ECO:0000259" key="6">
    <source>
        <dbReference type="PROSITE" id="PS50249"/>
    </source>
</evidence>
<gene>
    <name evidence="7" type="primary">radC</name>
    <name evidence="7" type="ORF">E4Q08_17095</name>
</gene>
<keyword evidence="2" id="KW-0479">Metal-binding</keyword>
<dbReference type="InterPro" id="IPR020891">
    <property type="entry name" value="UPF0758_CS"/>
</dbReference>
<dbReference type="InterPro" id="IPR037518">
    <property type="entry name" value="MPN"/>
</dbReference>
<dbReference type="Proteomes" id="UP000886469">
    <property type="component" value="Unassembled WGS sequence"/>
</dbReference>
<dbReference type="PANTHER" id="PTHR30471:SF3">
    <property type="entry name" value="UPF0758 PROTEIN YEES-RELATED"/>
    <property type="match status" value="1"/>
</dbReference>